<evidence type="ECO:0000256" key="2">
    <source>
        <dbReference type="ARBA" id="ARBA00022679"/>
    </source>
</evidence>
<dbReference type="Gene3D" id="2.170.270.10">
    <property type="entry name" value="SET domain"/>
    <property type="match status" value="1"/>
</dbReference>
<dbReference type="GO" id="GO:0032259">
    <property type="term" value="P:methylation"/>
    <property type="evidence" value="ECO:0007669"/>
    <property type="project" value="UniProtKB-KW"/>
</dbReference>
<evidence type="ECO:0000256" key="3">
    <source>
        <dbReference type="ARBA" id="ARBA00022691"/>
    </source>
</evidence>
<dbReference type="AlphaFoldDB" id="A0A8X7T3X4"/>
<dbReference type="Pfam" id="PF00856">
    <property type="entry name" value="SET"/>
    <property type="match status" value="1"/>
</dbReference>
<dbReference type="InterPro" id="IPR003616">
    <property type="entry name" value="Post-SET_dom"/>
</dbReference>
<gene>
    <name evidence="5" type="ORF">A4X09_0g4494</name>
</gene>
<dbReference type="Proteomes" id="UP000078113">
    <property type="component" value="Unassembled WGS sequence"/>
</dbReference>
<dbReference type="GO" id="GO:0008168">
    <property type="term" value="F:methyltransferase activity"/>
    <property type="evidence" value="ECO:0007669"/>
    <property type="project" value="UniProtKB-KW"/>
</dbReference>
<reference evidence="5" key="1">
    <citation type="submission" date="2016-04" db="EMBL/GenBank/DDBJ databases">
        <authorList>
            <person name="Nguyen H.D."/>
            <person name="Samba Siva P."/>
            <person name="Cullis J."/>
            <person name="Levesque C.A."/>
            <person name="Hambleton S."/>
        </authorList>
    </citation>
    <scope>NUCLEOTIDE SEQUENCE</scope>
    <source>
        <strain evidence="5">DAOMC 236422</strain>
    </source>
</reference>
<protein>
    <recommendedName>
        <fullName evidence="4">Post-SET domain-containing protein</fullName>
    </recommendedName>
</protein>
<keyword evidence="6" id="KW-1185">Reference proteome</keyword>
<dbReference type="SUPFAM" id="SSF82199">
    <property type="entry name" value="SET domain"/>
    <property type="match status" value="1"/>
</dbReference>
<dbReference type="PROSITE" id="PS50868">
    <property type="entry name" value="POST_SET"/>
    <property type="match status" value="1"/>
</dbReference>
<feature type="domain" description="Post-SET" evidence="4">
    <location>
        <begin position="134"/>
        <end position="150"/>
    </location>
</feature>
<evidence type="ECO:0000313" key="6">
    <source>
        <dbReference type="Proteomes" id="UP000078113"/>
    </source>
</evidence>
<organism evidence="5 6">
    <name type="scientific">Tilletia walkeri</name>
    <dbReference type="NCBI Taxonomy" id="117179"/>
    <lineage>
        <taxon>Eukaryota</taxon>
        <taxon>Fungi</taxon>
        <taxon>Dikarya</taxon>
        <taxon>Basidiomycota</taxon>
        <taxon>Ustilaginomycotina</taxon>
        <taxon>Exobasidiomycetes</taxon>
        <taxon>Tilletiales</taxon>
        <taxon>Tilletiaceae</taxon>
        <taxon>Tilletia</taxon>
    </lineage>
</organism>
<dbReference type="EMBL" id="LWDG02000193">
    <property type="protein sequence ID" value="KAE8267851.1"/>
    <property type="molecule type" value="Genomic_DNA"/>
</dbReference>
<accession>A0A8X7T3X4</accession>
<dbReference type="PANTHER" id="PTHR12350">
    <property type="entry name" value="HISTONE-LYSINE N-METHYLTRANSFERASE-RELATED"/>
    <property type="match status" value="1"/>
</dbReference>
<keyword evidence="2" id="KW-0808">Transferase</keyword>
<dbReference type="InterPro" id="IPR053201">
    <property type="entry name" value="Flavunoidine_N-MTase"/>
</dbReference>
<comment type="caution">
    <text evidence="5">The sequence shown here is derived from an EMBL/GenBank/DDBJ whole genome shotgun (WGS) entry which is preliminary data.</text>
</comment>
<proteinExistence type="predicted"/>
<evidence type="ECO:0000259" key="4">
    <source>
        <dbReference type="PROSITE" id="PS50868"/>
    </source>
</evidence>
<sequence>MPVAYSAHLANGDPAAASKNYTPTHPDLFEVHFESGSYRSYLVALRDFPKGTVIAPFDSATPSDDIRFSTVQVSESEHIEINSDLFYCNHSCDPSVRFVVSGPPESRVAIAERDIRSGEAMTFFYPSSEWNMDQPFECHCGTSRCLGQIAGAAHLPVTALSEYYINAHILRLKEKQLRAAGKEESAREADLLVSKAKERETANAASVEGRA</sequence>
<dbReference type="InterPro" id="IPR046341">
    <property type="entry name" value="SET_dom_sf"/>
</dbReference>
<dbReference type="InterPro" id="IPR001214">
    <property type="entry name" value="SET_dom"/>
</dbReference>
<reference evidence="5" key="2">
    <citation type="journal article" date="2019" name="IMA Fungus">
        <title>Genome sequencing and comparison of five Tilletia species to identify candidate genes for the detection of regulated species infecting wheat.</title>
        <authorList>
            <person name="Nguyen H.D.T."/>
            <person name="Sultana T."/>
            <person name="Kesanakurti P."/>
            <person name="Hambleton S."/>
        </authorList>
    </citation>
    <scope>NUCLEOTIDE SEQUENCE</scope>
    <source>
        <strain evidence="5">DAOMC 236422</strain>
    </source>
</reference>
<keyword evidence="1" id="KW-0489">Methyltransferase</keyword>
<name>A0A8X7T3X4_9BASI</name>
<dbReference type="PANTHER" id="PTHR12350:SF19">
    <property type="entry name" value="SET DOMAIN-CONTAINING PROTEIN"/>
    <property type="match status" value="1"/>
</dbReference>
<evidence type="ECO:0000313" key="5">
    <source>
        <dbReference type="EMBL" id="KAE8267851.1"/>
    </source>
</evidence>
<evidence type="ECO:0000256" key="1">
    <source>
        <dbReference type="ARBA" id="ARBA00022603"/>
    </source>
</evidence>
<keyword evidence="3" id="KW-0949">S-adenosyl-L-methionine</keyword>